<sequence length="282" mass="30616">MTSVLEDGRRISWAEYGRASGVPLLFLHGTPGSRLQVRRMHGPAMAAGIRVVAPERPGYGASDPVPGGVTFTGYADDLRQLLDHLELPMVTLGGASGGGGFALATAILHPERVTRLVLISAAVPAPRSALRGMSPPLRVLLWLAAHTPGPTERLLAAQLSTDLASAASVRRRRRLPAADRRLFDDPTWRAHFADDFREAFRQGPRATVHDLRPWREPLGVNLVNLTVETVLLHGSDDVNVPIGIARWFAAQVPSSRLIETPGAAHLFTLEHPEVILEWVAPR</sequence>
<evidence type="ECO:0000313" key="3">
    <source>
        <dbReference type="Proteomes" id="UP000199546"/>
    </source>
</evidence>
<dbReference type="InterPro" id="IPR050471">
    <property type="entry name" value="AB_hydrolase"/>
</dbReference>
<dbReference type="GO" id="GO:0003824">
    <property type="term" value="F:catalytic activity"/>
    <property type="evidence" value="ECO:0007669"/>
    <property type="project" value="UniProtKB-ARBA"/>
</dbReference>
<dbReference type="InterPro" id="IPR000073">
    <property type="entry name" value="AB_hydrolase_1"/>
</dbReference>
<feature type="domain" description="AB hydrolase-1" evidence="1">
    <location>
        <begin position="23"/>
        <end position="272"/>
    </location>
</feature>
<dbReference type="Gene3D" id="3.40.50.1820">
    <property type="entry name" value="alpha/beta hydrolase"/>
    <property type="match status" value="1"/>
</dbReference>
<protein>
    <submittedName>
        <fullName evidence="2">Pimeloyl-ACP methyl ester carboxylesterase</fullName>
    </submittedName>
</protein>
<dbReference type="RefSeq" id="WP_175551649.1">
    <property type="nucleotide sequence ID" value="NZ_FPBA01000013.1"/>
</dbReference>
<dbReference type="AlphaFoldDB" id="A0A1I7BDR5"/>
<proteinExistence type="predicted"/>
<dbReference type="STRING" id="1296565.SAMN05660657_03526"/>
<accession>A0A1I7BDR5</accession>
<gene>
    <name evidence="2" type="ORF">SAMN05660657_03526</name>
</gene>
<dbReference type="Pfam" id="PF00561">
    <property type="entry name" value="Abhydrolase_1"/>
    <property type="match status" value="1"/>
</dbReference>
<keyword evidence="3" id="KW-1185">Reference proteome</keyword>
<evidence type="ECO:0000259" key="1">
    <source>
        <dbReference type="Pfam" id="PF00561"/>
    </source>
</evidence>
<dbReference type="EMBL" id="FPBA01000013">
    <property type="protein sequence ID" value="SFT85339.1"/>
    <property type="molecule type" value="Genomic_DNA"/>
</dbReference>
<dbReference type="InterPro" id="IPR029058">
    <property type="entry name" value="AB_hydrolase_fold"/>
</dbReference>
<dbReference type="Proteomes" id="UP000199546">
    <property type="component" value="Unassembled WGS sequence"/>
</dbReference>
<name>A0A1I7BDR5_9ACTN</name>
<dbReference type="PRINTS" id="PR00111">
    <property type="entry name" value="ABHYDROLASE"/>
</dbReference>
<organism evidence="2 3">
    <name type="scientific">Geodermatophilus amargosae</name>
    <dbReference type="NCBI Taxonomy" id="1296565"/>
    <lineage>
        <taxon>Bacteria</taxon>
        <taxon>Bacillati</taxon>
        <taxon>Actinomycetota</taxon>
        <taxon>Actinomycetes</taxon>
        <taxon>Geodermatophilales</taxon>
        <taxon>Geodermatophilaceae</taxon>
        <taxon>Geodermatophilus</taxon>
    </lineage>
</organism>
<dbReference type="PANTHER" id="PTHR43433:SF5">
    <property type="entry name" value="AB HYDROLASE-1 DOMAIN-CONTAINING PROTEIN"/>
    <property type="match status" value="1"/>
</dbReference>
<dbReference type="PANTHER" id="PTHR43433">
    <property type="entry name" value="HYDROLASE, ALPHA/BETA FOLD FAMILY PROTEIN"/>
    <property type="match status" value="1"/>
</dbReference>
<dbReference type="SUPFAM" id="SSF53474">
    <property type="entry name" value="alpha/beta-Hydrolases"/>
    <property type="match status" value="1"/>
</dbReference>
<reference evidence="3" key="1">
    <citation type="submission" date="2016-10" db="EMBL/GenBank/DDBJ databases">
        <authorList>
            <person name="Varghese N."/>
            <person name="Submissions S."/>
        </authorList>
    </citation>
    <scope>NUCLEOTIDE SEQUENCE [LARGE SCALE GENOMIC DNA]</scope>
    <source>
        <strain evidence="3">DSM 46136</strain>
    </source>
</reference>
<evidence type="ECO:0000313" key="2">
    <source>
        <dbReference type="EMBL" id="SFT85339.1"/>
    </source>
</evidence>